<dbReference type="Proteomes" id="UP000626109">
    <property type="component" value="Unassembled WGS sequence"/>
</dbReference>
<proteinExistence type="predicted"/>
<comment type="caution">
    <text evidence="2">The sequence shown here is derived from an EMBL/GenBank/DDBJ whole genome shotgun (WGS) entry which is preliminary data.</text>
</comment>
<organism evidence="2 3">
    <name type="scientific">Polarella glacialis</name>
    <name type="common">Dinoflagellate</name>
    <dbReference type="NCBI Taxonomy" id="89957"/>
    <lineage>
        <taxon>Eukaryota</taxon>
        <taxon>Sar</taxon>
        <taxon>Alveolata</taxon>
        <taxon>Dinophyceae</taxon>
        <taxon>Suessiales</taxon>
        <taxon>Suessiaceae</taxon>
        <taxon>Polarella</taxon>
    </lineage>
</organism>
<feature type="region of interest" description="Disordered" evidence="1">
    <location>
        <begin position="1"/>
        <end position="51"/>
    </location>
</feature>
<name>A0A813LX63_POLGL</name>
<evidence type="ECO:0000313" key="2">
    <source>
        <dbReference type="EMBL" id="CAE8740827.1"/>
    </source>
</evidence>
<gene>
    <name evidence="2" type="ORF">PGLA2088_LOCUS50178</name>
</gene>
<feature type="compositionally biased region" description="Low complexity" evidence="1">
    <location>
        <begin position="20"/>
        <end position="40"/>
    </location>
</feature>
<evidence type="ECO:0000256" key="1">
    <source>
        <dbReference type="SAM" id="MobiDB-lite"/>
    </source>
</evidence>
<evidence type="ECO:0000313" key="3">
    <source>
        <dbReference type="Proteomes" id="UP000626109"/>
    </source>
</evidence>
<sequence>MTEGCIRFAESGSPGSQVMAASHAAASHPSGGSEGTASSSGGSGRRYEPWLEGGEVPRVNCGDPAGFQNALSYIARHVPVVMENLGLMPAATPASEFRSPGLTGPEITQKRDDGPVMLVLAGYKAGDFVRVGLRKFASGFSVLGEALNCAGPRRRIEDEEFFIDSDFERRTARRCAEAAQQELLSSSAPGGASAEPIVAAAVAS</sequence>
<dbReference type="AlphaFoldDB" id="A0A813LX63"/>
<reference evidence="2" key="1">
    <citation type="submission" date="2021-02" db="EMBL/GenBank/DDBJ databases">
        <authorList>
            <person name="Dougan E. K."/>
            <person name="Rhodes N."/>
            <person name="Thang M."/>
            <person name="Chan C."/>
        </authorList>
    </citation>
    <scope>NUCLEOTIDE SEQUENCE</scope>
</reference>
<protein>
    <submittedName>
        <fullName evidence="2">Uncharacterized protein</fullName>
    </submittedName>
</protein>
<accession>A0A813LX63</accession>
<dbReference type="EMBL" id="CAJNNW010037326">
    <property type="protein sequence ID" value="CAE8740827.1"/>
    <property type="molecule type" value="Genomic_DNA"/>
</dbReference>